<keyword evidence="2" id="KW-0012">Acyltransferase</keyword>
<dbReference type="GO" id="GO:0016747">
    <property type="term" value="F:acyltransferase activity, transferring groups other than amino-acyl groups"/>
    <property type="evidence" value="ECO:0007669"/>
    <property type="project" value="InterPro"/>
</dbReference>
<dbReference type="AlphaFoldDB" id="A0A1M6IEJ1"/>
<accession>A0A1M6IEJ1</accession>
<dbReference type="SUPFAM" id="SSF55729">
    <property type="entry name" value="Acyl-CoA N-acyltransferases (Nat)"/>
    <property type="match status" value="1"/>
</dbReference>
<dbReference type="Proteomes" id="UP000324781">
    <property type="component" value="Unassembled WGS sequence"/>
</dbReference>
<dbReference type="PANTHER" id="PTHR43800">
    <property type="entry name" value="PEPTIDYL-LYSINE N-ACETYLTRANSFERASE YJAB"/>
    <property type="match status" value="1"/>
</dbReference>
<evidence type="ECO:0000313" key="4">
    <source>
        <dbReference type="EMBL" id="SHJ32868.1"/>
    </source>
</evidence>
<evidence type="ECO:0000256" key="2">
    <source>
        <dbReference type="ARBA" id="ARBA00023315"/>
    </source>
</evidence>
<evidence type="ECO:0000259" key="3">
    <source>
        <dbReference type="PROSITE" id="PS51186"/>
    </source>
</evidence>
<dbReference type="InterPro" id="IPR016181">
    <property type="entry name" value="Acyl_CoA_acyltransferase"/>
</dbReference>
<reference evidence="4 5" key="1">
    <citation type="submission" date="2016-11" db="EMBL/GenBank/DDBJ databases">
        <authorList>
            <person name="Varghese N."/>
            <person name="Submissions S."/>
        </authorList>
    </citation>
    <scope>NUCLEOTIDE SEQUENCE [LARGE SCALE GENOMIC DNA]</scope>
    <source>
        <strain evidence="4 5">DSM 19027</strain>
    </source>
</reference>
<organism evidence="4 5">
    <name type="scientific">Thermoclostridium caenicola</name>
    <dbReference type="NCBI Taxonomy" id="659425"/>
    <lineage>
        <taxon>Bacteria</taxon>
        <taxon>Bacillati</taxon>
        <taxon>Bacillota</taxon>
        <taxon>Clostridia</taxon>
        <taxon>Eubacteriales</taxon>
        <taxon>Oscillospiraceae</taxon>
        <taxon>Thermoclostridium</taxon>
    </lineage>
</organism>
<evidence type="ECO:0000313" key="5">
    <source>
        <dbReference type="Proteomes" id="UP000324781"/>
    </source>
</evidence>
<feature type="domain" description="N-acetyltransferase" evidence="3">
    <location>
        <begin position="1"/>
        <end position="153"/>
    </location>
</feature>
<dbReference type="EMBL" id="FQZP01000042">
    <property type="protein sequence ID" value="SHJ32868.1"/>
    <property type="molecule type" value="Genomic_DNA"/>
</dbReference>
<dbReference type="PANTHER" id="PTHR43800:SF1">
    <property type="entry name" value="PEPTIDYL-LYSINE N-ACETYLTRANSFERASE YJAB"/>
    <property type="match status" value="1"/>
</dbReference>
<dbReference type="PROSITE" id="PS51186">
    <property type="entry name" value="GNAT"/>
    <property type="match status" value="1"/>
</dbReference>
<dbReference type="Pfam" id="PF00583">
    <property type="entry name" value="Acetyltransf_1"/>
    <property type="match status" value="1"/>
</dbReference>
<keyword evidence="4" id="KW-0689">Ribosomal protein</keyword>
<sequence length="153" mass="17935">MQIMRADRNDLEEILKLQYLAYQSEAQLVNDFNIQPLTQTLEELMDEYEKGVIYKAVDDKEQIIGSVRGYVRDGTIHIGKLMVHPNFQGRGRGIGTSLLRHIENEHKGLRKELFTSDRSIRNIKLYERNGYKRFKEEAVSENLRFVYLEKAAE</sequence>
<gene>
    <name evidence="4" type="ORF">SAMN05444373_104210</name>
</gene>
<name>A0A1M6IEJ1_9FIRM</name>
<dbReference type="CDD" id="cd04301">
    <property type="entry name" value="NAT_SF"/>
    <property type="match status" value="1"/>
</dbReference>
<dbReference type="OrthoDB" id="9786032at2"/>
<keyword evidence="1" id="KW-0808">Transferase</keyword>
<dbReference type="GO" id="GO:0005840">
    <property type="term" value="C:ribosome"/>
    <property type="evidence" value="ECO:0007669"/>
    <property type="project" value="UniProtKB-KW"/>
</dbReference>
<keyword evidence="5" id="KW-1185">Reference proteome</keyword>
<protein>
    <submittedName>
        <fullName evidence="4">Ribosomal protein S18 acetylase RimI</fullName>
    </submittedName>
</protein>
<dbReference type="InterPro" id="IPR000182">
    <property type="entry name" value="GNAT_dom"/>
</dbReference>
<keyword evidence="4" id="KW-0687">Ribonucleoprotein</keyword>
<evidence type="ECO:0000256" key="1">
    <source>
        <dbReference type="ARBA" id="ARBA00022679"/>
    </source>
</evidence>
<proteinExistence type="predicted"/>
<dbReference type="Gene3D" id="3.40.630.30">
    <property type="match status" value="1"/>
</dbReference>